<accession>A0A2M7Z2R6</accession>
<gene>
    <name evidence="1" type="ORF">CO146_02595</name>
</gene>
<sequence>MKKEKFITEKYLDKRFEQHSQVIIAAVDGILEKRLGKMEERLEKKINNVQILIDGYVKAQEDFKQEFVIMKQEMKQMKKVIKEKLGIEIRAI</sequence>
<dbReference type="AlphaFoldDB" id="A0A2M7Z2R6"/>
<proteinExistence type="predicted"/>
<comment type="caution">
    <text evidence="1">The sequence shown here is derived from an EMBL/GenBank/DDBJ whole genome shotgun (WGS) entry which is preliminary data.</text>
</comment>
<dbReference type="EMBL" id="PFVS01000102">
    <property type="protein sequence ID" value="PJA82703.1"/>
    <property type="molecule type" value="Genomic_DNA"/>
</dbReference>
<protein>
    <submittedName>
        <fullName evidence="1">Uncharacterized protein</fullName>
    </submittedName>
</protein>
<evidence type="ECO:0000313" key="1">
    <source>
        <dbReference type="EMBL" id="PJA82703.1"/>
    </source>
</evidence>
<evidence type="ECO:0000313" key="2">
    <source>
        <dbReference type="Proteomes" id="UP000230178"/>
    </source>
</evidence>
<organism evidence="1 2">
    <name type="scientific">Candidatus Nealsonbacteria bacterium CG_4_9_14_3_um_filter_37_29</name>
    <dbReference type="NCBI Taxonomy" id="1974696"/>
    <lineage>
        <taxon>Bacteria</taxon>
        <taxon>Candidatus Nealsoniibacteriota</taxon>
    </lineage>
</organism>
<reference evidence="2" key="1">
    <citation type="submission" date="2017-09" db="EMBL/GenBank/DDBJ databases">
        <title>Depth-based differentiation of microbial function through sediment-hosted aquifers and enrichment of novel symbionts in the deep terrestrial subsurface.</title>
        <authorList>
            <person name="Probst A.J."/>
            <person name="Ladd B."/>
            <person name="Jarett J.K."/>
            <person name="Geller-Mcgrath D.E."/>
            <person name="Sieber C.M.K."/>
            <person name="Emerson J.B."/>
            <person name="Anantharaman K."/>
            <person name="Thomas B.C."/>
            <person name="Malmstrom R."/>
            <person name="Stieglmeier M."/>
            <person name="Klingl A."/>
            <person name="Woyke T."/>
            <person name="Ryan C.M."/>
            <person name="Banfield J.F."/>
        </authorList>
    </citation>
    <scope>NUCLEOTIDE SEQUENCE [LARGE SCALE GENOMIC DNA]</scope>
</reference>
<dbReference type="Proteomes" id="UP000230178">
    <property type="component" value="Unassembled WGS sequence"/>
</dbReference>
<name>A0A2M7Z2R6_9BACT</name>